<evidence type="ECO:0000259" key="2">
    <source>
        <dbReference type="Pfam" id="PF04773"/>
    </source>
</evidence>
<comment type="caution">
    <text evidence="3">The sequence shown here is derived from an EMBL/GenBank/DDBJ whole genome shotgun (WGS) entry which is preliminary data.</text>
</comment>
<feature type="signal peptide" evidence="1">
    <location>
        <begin position="1"/>
        <end position="42"/>
    </location>
</feature>
<dbReference type="RefSeq" id="WP_377303833.1">
    <property type="nucleotide sequence ID" value="NZ_CP180191.1"/>
</dbReference>
<organism evidence="3 4">
    <name type="scientific">Piscinibacterium candidicorallinum</name>
    <dbReference type="NCBI Taxonomy" id="1793872"/>
    <lineage>
        <taxon>Bacteria</taxon>
        <taxon>Pseudomonadati</taxon>
        <taxon>Pseudomonadota</taxon>
        <taxon>Betaproteobacteria</taxon>
        <taxon>Burkholderiales</taxon>
        <taxon>Piscinibacterium</taxon>
    </lineage>
</organism>
<feature type="domain" description="FecR protein" evidence="2">
    <location>
        <begin position="82"/>
        <end position="171"/>
    </location>
</feature>
<gene>
    <name evidence="3" type="ORF">ACFOEN_10935</name>
</gene>
<evidence type="ECO:0000313" key="3">
    <source>
        <dbReference type="EMBL" id="MFC3148158.1"/>
    </source>
</evidence>
<feature type="domain" description="FecR protein" evidence="2">
    <location>
        <begin position="234"/>
        <end position="337"/>
    </location>
</feature>
<evidence type="ECO:0000256" key="1">
    <source>
        <dbReference type="SAM" id="SignalP"/>
    </source>
</evidence>
<name>A0ABV7H2M3_9BURK</name>
<reference evidence="4" key="1">
    <citation type="journal article" date="2019" name="Int. J. Syst. Evol. Microbiol.">
        <title>The Global Catalogue of Microorganisms (GCM) 10K type strain sequencing project: providing services to taxonomists for standard genome sequencing and annotation.</title>
        <authorList>
            <consortium name="The Broad Institute Genomics Platform"/>
            <consortium name="The Broad Institute Genome Sequencing Center for Infectious Disease"/>
            <person name="Wu L."/>
            <person name="Ma J."/>
        </authorList>
    </citation>
    <scope>NUCLEOTIDE SEQUENCE [LARGE SCALE GENOMIC DNA]</scope>
    <source>
        <strain evidence="4">KCTC 52168</strain>
    </source>
</reference>
<keyword evidence="4" id="KW-1185">Reference proteome</keyword>
<dbReference type="Proteomes" id="UP001595556">
    <property type="component" value="Unassembled WGS sequence"/>
</dbReference>
<keyword evidence="1" id="KW-0732">Signal</keyword>
<proteinExistence type="predicted"/>
<dbReference type="PANTHER" id="PTHR38731:SF1">
    <property type="entry name" value="FECR PROTEIN DOMAIN-CONTAINING PROTEIN"/>
    <property type="match status" value="1"/>
</dbReference>
<dbReference type="PANTHER" id="PTHR38731">
    <property type="entry name" value="LIPL45-RELATED LIPOPROTEIN-RELATED"/>
    <property type="match status" value="1"/>
</dbReference>
<evidence type="ECO:0000313" key="4">
    <source>
        <dbReference type="Proteomes" id="UP001595556"/>
    </source>
</evidence>
<dbReference type="EMBL" id="JBHRTI010000004">
    <property type="protein sequence ID" value="MFC3148158.1"/>
    <property type="molecule type" value="Genomic_DNA"/>
</dbReference>
<feature type="chain" id="PRO_5046594882" evidence="1">
    <location>
        <begin position="43"/>
        <end position="471"/>
    </location>
</feature>
<dbReference type="InterPro" id="IPR006860">
    <property type="entry name" value="FecR"/>
</dbReference>
<dbReference type="Pfam" id="PF04773">
    <property type="entry name" value="FecR"/>
    <property type="match status" value="2"/>
</dbReference>
<accession>A0ABV7H2M3</accession>
<sequence>MFAPSKALALKVRTVMLYALSVRMLALLCAFMAALAGPIASAQPQGVGGAGRIDGARGVVTVQPVRGPVQIGGRGLQLNEGDRISTGTDGIALILLNDGTRMTMRPNSQLVLETVRYVAARPAESSMVLGLLKGGFRAVTGLIAKAGPGTSQVRTATATLGIRGTEFDARLCEKDCASARPASAPAASAPQRAAPRNRVLAAARVVRMRGDLTARDANGRVRLLAEGGPVYPGDTVATADRSIAVLAFRDESKVTLASNTQFRVTDFVFDPKQPSEGRFVANLLQGGLRAFTGLVGKAQPANVSFRTATATIGVRGTGMDIFVEPGGTRVQTWDGIVVVQIGDRQIEVGVGVCTLEDKTTQCRIVPDELTRPDGVQVDFDTLFGTAEQDADAAGLYVQVRDGHIRIQVGDRFIDLGAGEVGFTDGRIVVRPAVVPPGIAFDGTPLPGDSLPNDIGSLFFNSGLDNRNVCTP</sequence>
<protein>
    <submittedName>
        <fullName evidence="3">FecR domain-containing protein</fullName>
    </submittedName>
</protein>